<protein>
    <submittedName>
        <fullName evidence="2">Uncharacterized protein</fullName>
    </submittedName>
</protein>
<evidence type="ECO:0000256" key="1">
    <source>
        <dbReference type="SAM" id="SignalP"/>
    </source>
</evidence>
<dbReference type="VEuPathDB" id="FungiDB:YALI1_C29676g"/>
<dbReference type="Gene3D" id="2.120.10.30">
    <property type="entry name" value="TolB, C-terminal domain"/>
    <property type="match status" value="1"/>
</dbReference>
<reference evidence="2 4" key="1">
    <citation type="journal article" date="2016" name="PLoS ONE">
        <title>Sequence Assembly of Yarrowia lipolytica Strain W29/CLIB89 Shows Transposable Element Diversity.</title>
        <authorList>
            <person name="Magnan C."/>
            <person name="Yu J."/>
            <person name="Chang I."/>
            <person name="Jahn E."/>
            <person name="Kanomata Y."/>
            <person name="Wu J."/>
            <person name="Zeller M."/>
            <person name="Oakes M."/>
            <person name="Baldi P."/>
            <person name="Sandmeyer S."/>
        </authorList>
    </citation>
    <scope>NUCLEOTIDE SEQUENCE [LARGE SCALE GENOMIC DNA]</scope>
    <source>
        <strain evidence="2">CLIB89</strain>
        <strain evidence="4">CLIB89(W29)</strain>
    </source>
</reference>
<dbReference type="OMA" id="VTWKGEI"/>
<name>A0A1D8NC49_YARLL</name>
<dbReference type="VEuPathDB" id="FungiDB:YALI0_C21516g"/>
<feature type="signal peptide" evidence="1">
    <location>
        <begin position="1"/>
        <end position="20"/>
    </location>
</feature>
<gene>
    <name evidence="3" type="ORF">B0I71DRAFT_129713</name>
    <name evidence="2" type="ORF">YALI1_C29676g</name>
</gene>
<dbReference type="InterPro" id="IPR011042">
    <property type="entry name" value="6-blade_b-propeller_TolB-like"/>
</dbReference>
<accession>A0A1D8NC49</accession>
<dbReference type="PANTHER" id="PTHR11799:SF12">
    <property type="entry name" value="PARAOXONASE-RELATED"/>
    <property type="match status" value="1"/>
</dbReference>
<dbReference type="eggNOG" id="ENOG502QUCT">
    <property type="taxonomic scope" value="Eukaryota"/>
</dbReference>
<dbReference type="AlphaFoldDB" id="A0A1D8NC49"/>
<dbReference type="GeneID" id="2909850"/>
<evidence type="ECO:0000313" key="3">
    <source>
        <dbReference type="EMBL" id="RDW27133.1"/>
    </source>
</evidence>
<reference evidence="3 5" key="2">
    <citation type="submission" date="2018-07" db="EMBL/GenBank/DDBJ databases">
        <title>Draft Genome Assemblies for Five Robust Yarrowia lipolytica Strains Exhibiting High Lipid Production and Pentose Sugar Utilization and Sugar Alcohol Secretion from Undetoxified Lignocellulosic Biomass Hydrolysates.</title>
        <authorList>
            <consortium name="DOE Joint Genome Institute"/>
            <person name="Walker C."/>
            <person name="Ryu S."/>
            <person name="Na H."/>
            <person name="Zane M."/>
            <person name="LaButti K."/>
            <person name="Lipzen A."/>
            <person name="Haridas S."/>
            <person name="Barry K."/>
            <person name="Grigoriev I.V."/>
            <person name="Quarterman J."/>
            <person name="Slininger P."/>
            <person name="Dien B."/>
            <person name="Trinh C.T."/>
        </authorList>
    </citation>
    <scope>NUCLEOTIDE SEQUENCE [LARGE SCALE GENOMIC DNA]</scope>
    <source>
        <strain evidence="3 5">YB392</strain>
    </source>
</reference>
<dbReference type="EMBL" id="CP017555">
    <property type="protein sequence ID" value="AOW03206.1"/>
    <property type="molecule type" value="Genomic_DNA"/>
</dbReference>
<dbReference type="PANTHER" id="PTHR11799">
    <property type="entry name" value="PARAOXONASE"/>
    <property type="match status" value="1"/>
</dbReference>
<dbReference type="Proteomes" id="UP000182444">
    <property type="component" value="Chromosome 1C"/>
</dbReference>
<keyword evidence="1" id="KW-0732">Signal</keyword>
<organism evidence="2 4">
    <name type="scientific">Yarrowia lipolytica</name>
    <name type="common">Candida lipolytica</name>
    <dbReference type="NCBI Taxonomy" id="4952"/>
    <lineage>
        <taxon>Eukaryota</taxon>
        <taxon>Fungi</taxon>
        <taxon>Dikarya</taxon>
        <taxon>Ascomycota</taxon>
        <taxon>Saccharomycotina</taxon>
        <taxon>Dipodascomycetes</taxon>
        <taxon>Dipodascales</taxon>
        <taxon>Dipodascales incertae sedis</taxon>
        <taxon>Yarrowia</taxon>
    </lineage>
</organism>
<feature type="chain" id="PRO_5036017811" evidence="1">
    <location>
        <begin position="21"/>
        <end position="421"/>
    </location>
</feature>
<evidence type="ECO:0000313" key="2">
    <source>
        <dbReference type="EMBL" id="AOW03206.1"/>
    </source>
</evidence>
<dbReference type="KEGG" id="yli:2909850"/>
<proteinExistence type="predicted"/>
<dbReference type="Proteomes" id="UP000256601">
    <property type="component" value="Unassembled WGS sequence"/>
</dbReference>
<sequence length="421" mass="46765">MFRLLLNSILLIAAVIIGVANYNGLPTSALDVRDSLLPMMWRYSGIEPVNNNCHVVEGVEACEDAKYDEESGLVFMACGNAEARKKWFPGTGFFMDPETARHQVDQIFVFDPKTEKIQNVHVKDFEGHTFTSHGLDVFTLKDGTKIIAAVNHKADASVISFFKVNHPGEVAYIGEIKDDLLKIPNSVALFYTPEGQLGFVATNDHVEREGPKRQVAEILGLKATYLVYCAVDIDNGVTGKCHKVADHLVYPNGIAHIPGTHDFVQSDSRDAKIKHWSWNSTSQKLDLNSATMVGAPMDNVRVIPGTKDVMVAAFPNVLQVMHKYKNMDDKNSRVKTVGLRLNHNEGYKIPHVIHKSNDDYGVFVNTVYNYFPKENKILAGSCFAKGLVVCNGPDGAQAQKIVEEEVNKNVDIDEDEEEDED</sequence>
<dbReference type="SUPFAM" id="SSF63829">
    <property type="entry name" value="Calcium-dependent phosphotriesterase"/>
    <property type="match status" value="1"/>
</dbReference>
<dbReference type="EMBL" id="KZ858968">
    <property type="protein sequence ID" value="RDW27133.1"/>
    <property type="molecule type" value="Genomic_DNA"/>
</dbReference>
<evidence type="ECO:0000313" key="5">
    <source>
        <dbReference type="Proteomes" id="UP000256601"/>
    </source>
</evidence>
<evidence type="ECO:0000313" key="4">
    <source>
        <dbReference type="Proteomes" id="UP000182444"/>
    </source>
</evidence>
<dbReference type="InterPro" id="IPR051288">
    <property type="entry name" value="Serum_paraoxonase/arylesterase"/>
</dbReference>